<name>A0A2S0Q6H0_NODSP</name>
<dbReference type="Proteomes" id="UP000244056">
    <property type="component" value="Chromosome"/>
</dbReference>
<protein>
    <recommendedName>
        <fullName evidence="3">XisI protein</fullName>
    </recommendedName>
</protein>
<proteinExistence type="predicted"/>
<evidence type="ECO:0000313" key="2">
    <source>
        <dbReference type="Proteomes" id="UP000244056"/>
    </source>
</evidence>
<dbReference type="Gene3D" id="3.30.310.110">
    <property type="entry name" value="XisI-like"/>
    <property type="match status" value="1"/>
</dbReference>
<dbReference type="GeneID" id="78016422"/>
<dbReference type="KEGG" id="nsp:BMF81_01049"/>
<evidence type="ECO:0000313" key="1">
    <source>
        <dbReference type="EMBL" id="AVZ29977.1"/>
    </source>
</evidence>
<dbReference type="EMBL" id="CP020114">
    <property type="protein sequence ID" value="AVZ29977.1"/>
    <property type="molecule type" value="Genomic_DNA"/>
</dbReference>
<dbReference type="SUPFAM" id="SSF143847">
    <property type="entry name" value="XisI-like"/>
    <property type="match status" value="1"/>
</dbReference>
<reference evidence="1 2" key="1">
    <citation type="submission" date="2017-03" db="EMBL/GenBank/DDBJ databases">
        <title>Comparative genomics of the toxic Baltic Sea cyanobacteria Nodularia spumigena UHCC 0039 and its response on varying salinity.</title>
        <authorList>
            <person name="Teikari J.E."/>
        </authorList>
    </citation>
    <scope>NUCLEOTIDE SEQUENCE [LARGE SCALE GENOMIC DNA]</scope>
    <source>
        <strain evidence="1 2">UHCC 0039</strain>
    </source>
</reference>
<dbReference type="AlphaFoldDB" id="A0A2S0Q6H0"/>
<gene>
    <name evidence="1" type="ORF">BMF81_01049</name>
</gene>
<dbReference type="Pfam" id="PF08869">
    <property type="entry name" value="XisI"/>
    <property type="match status" value="1"/>
</dbReference>
<dbReference type="RefSeq" id="WP_006195816.1">
    <property type="nucleotide sequence ID" value="NZ_CAWNZE010000001.1"/>
</dbReference>
<evidence type="ECO:0008006" key="3">
    <source>
        <dbReference type="Google" id="ProtNLM"/>
    </source>
</evidence>
<accession>A0A2S0Q6H0</accession>
<dbReference type="CDD" id="cd16382">
    <property type="entry name" value="XisI-like"/>
    <property type="match status" value="1"/>
</dbReference>
<sequence length="111" mass="12902">MDKLEKYRQILVSIVRKHAQYKPSHGKIECLCVCDQESDNYLLMDTGWDKTGRVHAVVFHLRIIDGKICIEWDGTERGITTELLELGVEKDDIILGFIRPEYRQFTDFSVA</sequence>
<dbReference type="InterPro" id="IPR014968">
    <property type="entry name" value="XisI"/>
</dbReference>
<organism evidence="1 2">
    <name type="scientific">Nodularia spumigena UHCC 0039</name>
    <dbReference type="NCBI Taxonomy" id="1914872"/>
    <lineage>
        <taxon>Bacteria</taxon>
        <taxon>Bacillati</taxon>
        <taxon>Cyanobacteriota</taxon>
        <taxon>Cyanophyceae</taxon>
        <taxon>Nostocales</taxon>
        <taxon>Nodulariaceae</taxon>
        <taxon>Nodularia</taxon>
    </lineage>
</organism>
<dbReference type="InterPro" id="IPR035943">
    <property type="entry name" value="XisI-like_sf"/>
</dbReference>